<evidence type="ECO:0000313" key="10">
    <source>
        <dbReference type="Proteomes" id="UP001519460"/>
    </source>
</evidence>
<feature type="compositionally biased region" description="Acidic residues" evidence="7">
    <location>
        <begin position="268"/>
        <end position="310"/>
    </location>
</feature>
<feature type="domain" description="C2H2-type" evidence="8">
    <location>
        <begin position="584"/>
        <end position="611"/>
    </location>
</feature>
<evidence type="ECO:0000256" key="6">
    <source>
        <dbReference type="PROSITE-ProRule" id="PRU00042"/>
    </source>
</evidence>
<dbReference type="PROSITE" id="PS00028">
    <property type="entry name" value="ZINC_FINGER_C2H2_1"/>
    <property type="match status" value="16"/>
</dbReference>
<feature type="domain" description="C2H2-type" evidence="8">
    <location>
        <begin position="440"/>
        <end position="467"/>
    </location>
</feature>
<protein>
    <recommendedName>
        <fullName evidence="8">C2H2-type domain-containing protein</fullName>
    </recommendedName>
</protein>
<feature type="compositionally biased region" description="Polar residues" evidence="7">
    <location>
        <begin position="59"/>
        <end position="69"/>
    </location>
</feature>
<evidence type="ECO:0000259" key="8">
    <source>
        <dbReference type="PROSITE" id="PS50157"/>
    </source>
</evidence>
<feature type="compositionally biased region" description="Polar residues" evidence="7">
    <location>
        <begin position="369"/>
        <end position="379"/>
    </location>
</feature>
<dbReference type="EMBL" id="JACVVK020000267">
    <property type="protein sequence ID" value="KAK7481134.1"/>
    <property type="molecule type" value="Genomic_DNA"/>
</dbReference>
<dbReference type="InterPro" id="IPR036236">
    <property type="entry name" value="Znf_C2H2_sf"/>
</dbReference>
<keyword evidence="4" id="KW-0862">Zinc</keyword>
<dbReference type="PANTHER" id="PTHR24393">
    <property type="entry name" value="ZINC FINGER PROTEIN"/>
    <property type="match status" value="1"/>
</dbReference>
<evidence type="ECO:0000256" key="5">
    <source>
        <dbReference type="ARBA" id="ARBA00023242"/>
    </source>
</evidence>
<organism evidence="9 10">
    <name type="scientific">Batillaria attramentaria</name>
    <dbReference type="NCBI Taxonomy" id="370345"/>
    <lineage>
        <taxon>Eukaryota</taxon>
        <taxon>Metazoa</taxon>
        <taxon>Spiralia</taxon>
        <taxon>Lophotrochozoa</taxon>
        <taxon>Mollusca</taxon>
        <taxon>Gastropoda</taxon>
        <taxon>Caenogastropoda</taxon>
        <taxon>Sorbeoconcha</taxon>
        <taxon>Cerithioidea</taxon>
        <taxon>Batillariidae</taxon>
        <taxon>Batillaria</taxon>
    </lineage>
</organism>
<dbReference type="GO" id="GO:0008270">
    <property type="term" value="F:zinc ion binding"/>
    <property type="evidence" value="ECO:0007669"/>
    <property type="project" value="UniProtKB-KW"/>
</dbReference>
<dbReference type="FunFam" id="3.30.160.60:FF:000100">
    <property type="entry name" value="Zinc finger 45-like"/>
    <property type="match status" value="1"/>
</dbReference>
<evidence type="ECO:0000256" key="7">
    <source>
        <dbReference type="SAM" id="MobiDB-lite"/>
    </source>
</evidence>
<feature type="compositionally biased region" description="Basic and acidic residues" evidence="7">
    <location>
        <begin position="47"/>
        <end position="57"/>
    </location>
</feature>
<dbReference type="SMART" id="SM00355">
    <property type="entry name" value="ZnF_C2H2"/>
    <property type="match status" value="20"/>
</dbReference>
<feature type="domain" description="C2H2-type" evidence="8">
    <location>
        <begin position="769"/>
        <end position="796"/>
    </location>
</feature>
<feature type="region of interest" description="Disordered" evidence="7">
    <location>
        <begin position="1"/>
        <end position="127"/>
    </location>
</feature>
<evidence type="ECO:0000313" key="9">
    <source>
        <dbReference type="EMBL" id="KAK7481134.1"/>
    </source>
</evidence>
<keyword evidence="2" id="KW-0677">Repeat</keyword>
<accession>A0ABD0K1S7</accession>
<feature type="compositionally biased region" description="Polar residues" evidence="7">
    <location>
        <begin position="110"/>
        <end position="125"/>
    </location>
</feature>
<dbReference type="PANTHER" id="PTHR24393:SF34">
    <property type="entry name" value="PR_SET DOMAIN 13"/>
    <property type="match status" value="1"/>
</dbReference>
<feature type="domain" description="C2H2-type" evidence="8">
    <location>
        <begin position="161"/>
        <end position="188"/>
    </location>
</feature>
<feature type="domain" description="C2H2-type" evidence="8">
    <location>
        <begin position="983"/>
        <end position="1010"/>
    </location>
</feature>
<feature type="domain" description="C2H2-type" evidence="8">
    <location>
        <begin position="556"/>
        <end position="583"/>
    </location>
</feature>
<feature type="domain" description="C2H2-type" evidence="8">
    <location>
        <begin position="1040"/>
        <end position="1067"/>
    </location>
</feature>
<feature type="compositionally biased region" description="Low complexity" evidence="7">
    <location>
        <begin position="380"/>
        <end position="399"/>
    </location>
</feature>
<gene>
    <name evidence="9" type="ORF">BaRGS_00027674</name>
</gene>
<feature type="domain" description="C2H2-type" evidence="8">
    <location>
        <begin position="829"/>
        <end position="857"/>
    </location>
</feature>
<dbReference type="Pfam" id="PF00096">
    <property type="entry name" value="zf-C2H2"/>
    <property type="match status" value="4"/>
</dbReference>
<proteinExistence type="predicted"/>
<name>A0ABD0K1S7_9CAEN</name>
<evidence type="ECO:0000256" key="3">
    <source>
        <dbReference type="ARBA" id="ARBA00022771"/>
    </source>
</evidence>
<evidence type="ECO:0000256" key="2">
    <source>
        <dbReference type="ARBA" id="ARBA00022737"/>
    </source>
</evidence>
<dbReference type="AlphaFoldDB" id="A0ABD0K1S7"/>
<keyword evidence="1" id="KW-0479">Metal-binding</keyword>
<feature type="domain" description="C2H2-type" evidence="8">
    <location>
        <begin position="1068"/>
        <end position="1096"/>
    </location>
</feature>
<dbReference type="Proteomes" id="UP001519460">
    <property type="component" value="Unassembled WGS sequence"/>
</dbReference>
<feature type="domain" description="C2H2-type" evidence="8">
    <location>
        <begin position="1011"/>
        <end position="1039"/>
    </location>
</feature>
<dbReference type="InterPro" id="IPR013087">
    <property type="entry name" value="Znf_C2H2_type"/>
</dbReference>
<feature type="domain" description="C2H2-type" evidence="8">
    <location>
        <begin position="523"/>
        <end position="550"/>
    </location>
</feature>
<dbReference type="Gene3D" id="3.30.160.60">
    <property type="entry name" value="Classic Zinc Finger"/>
    <property type="match status" value="11"/>
</dbReference>
<evidence type="ECO:0000256" key="1">
    <source>
        <dbReference type="ARBA" id="ARBA00022723"/>
    </source>
</evidence>
<dbReference type="FunFam" id="3.30.160.60:FF:000072">
    <property type="entry name" value="zinc finger protein 143 isoform X1"/>
    <property type="match status" value="1"/>
</dbReference>
<dbReference type="Pfam" id="PF13912">
    <property type="entry name" value="zf-C2H2_6"/>
    <property type="match status" value="2"/>
</dbReference>
<evidence type="ECO:0000256" key="4">
    <source>
        <dbReference type="ARBA" id="ARBA00022833"/>
    </source>
</evidence>
<feature type="domain" description="C2H2-type" evidence="8">
    <location>
        <begin position="797"/>
        <end position="825"/>
    </location>
</feature>
<dbReference type="PROSITE" id="PS50157">
    <property type="entry name" value="ZINC_FINGER_C2H2_2"/>
    <property type="match status" value="13"/>
</dbReference>
<keyword evidence="3 6" id="KW-0863">Zinc-finger</keyword>
<comment type="caution">
    <text evidence="9">The sequence shown here is derived from an EMBL/GenBank/DDBJ whole genome shotgun (WGS) entry which is preliminary data.</text>
</comment>
<sequence length="1102" mass="123872">MDSEKEESLELAPSQLPMSFSSGKSSRRKQCAPSAWKPLNSGSGDYADDKPESKARGDGSNQEQESLCQEDSRSEDDSQLAVDSNENPSSSALAQKAAVKVPDAKRESSRQPPGSQTSRTSSQRPGVSCQVCSEPFSFVQDLRQHLKSDGCRPLDNTCNVFACDLCEESFSSVSQFKEHRLNHSDKMVFTCMACNACFSAKRALDRHMYVDGSILNKLMASSDPDVSLPDMLCRTVVEKLAVKAKLLGGDNTNDSPDSSVKADGSGMEQDEAGDEEEGNDLDDEEMDADENGANEDEDEDEGEGEEDDSSPEGVDAASSVHSDMDEDSEGDGESEGDEVSAIPRPFLSSSLTDAPMTPFVQQPDDEDSISQTATDEATMSSVDTALASVVSSSTCTSSSSRRKSRRPMPIYRPPPMFGQTSADENEPDDVAGNTSPSSLFLCTMCGDSLSSSDELSAHIADHEKLFPYFCALCDANFCEGRLLKMHVASCHTVEQSLQCQMCGMYFKQRGSLATHAKYCRQAPACVVCSQRFPTGADLEKHYYSHTEEERAAADTLACTDCGEVFLSTIQLKEHLKTHGDLRPYGCDTCGATFTQQRSLDKHRQLHRRQQDCRCEICGVQLLTRSGYMAHKRGHKNMETIQIGIEDQGRFSNLRKVKIEEKSSEDMDTFEYFKLLEREISSTMDSPSLTPRRKPKSKKAAVNADRLVIKIHPCPFCSLTCTSADRLQVHIRRMHKDKANEQCDICNKWFYGKDYMEKHRCSHANYTDRFPCDQCSKVFRRKWSLETHRKIHTFKKFVQCDICGEEFRFISEVDKHKHRAHQYDKDQALYECNICKMKFASLSHLSIHSSHSHRPSDGYPFKCSRCQAPFLTCIELKKHIYRSHEADVCTPIKQEPLDTYENTSGSLGNEAAAGHEMAMRIARQSADDLPFETSVDGDGDMRLLPKMESLDGQDGVCNPQELGVDAYNELTRQNMIQSRLLKRFICETCRKCFATKSDLRTHIRTHTGETPYKCEFCDRAFKQRGHRKLHIQVAHTKDMPYTCELCGQSYPTRYRYQIHLKRHTGIKEHQCAYCDKAYYTVGKLNEHKRKHHKDEVDRDAIVT</sequence>
<keyword evidence="10" id="KW-1185">Reference proteome</keyword>
<reference evidence="9 10" key="1">
    <citation type="journal article" date="2023" name="Sci. Data">
        <title>Genome assembly of the Korean intertidal mud-creeper Batillaria attramentaria.</title>
        <authorList>
            <person name="Patra A.K."/>
            <person name="Ho P.T."/>
            <person name="Jun S."/>
            <person name="Lee S.J."/>
            <person name="Kim Y."/>
            <person name="Won Y.J."/>
        </authorList>
    </citation>
    <scope>NUCLEOTIDE SEQUENCE [LARGE SCALE GENOMIC DNA]</scope>
    <source>
        <strain evidence="9">Wonlab-2016</strain>
    </source>
</reference>
<dbReference type="SUPFAM" id="SSF57667">
    <property type="entry name" value="beta-beta-alpha zinc fingers"/>
    <property type="match status" value="8"/>
</dbReference>
<feature type="region of interest" description="Disordered" evidence="7">
    <location>
        <begin position="247"/>
        <end position="431"/>
    </location>
</feature>
<feature type="compositionally biased region" description="Polar residues" evidence="7">
    <location>
        <begin position="81"/>
        <end position="93"/>
    </location>
</feature>
<feature type="compositionally biased region" description="Acidic residues" evidence="7">
    <location>
        <begin position="324"/>
        <end position="338"/>
    </location>
</feature>
<feature type="domain" description="C2H2-type" evidence="8">
    <location>
        <begin position="468"/>
        <end position="496"/>
    </location>
</feature>
<keyword evidence="5" id="KW-0539">Nucleus</keyword>